<evidence type="ECO:0000256" key="1">
    <source>
        <dbReference type="ARBA" id="ARBA00004196"/>
    </source>
</evidence>
<evidence type="ECO:0000313" key="6">
    <source>
        <dbReference type="EMBL" id="SED68918.1"/>
    </source>
</evidence>
<dbReference type="InterPro" id="IPR050490">
    <property type="entry name" value="Bact_solute-bd_prot1"/>
</dbReference>
<dbReference type="PANTHER" id="PTHR43649">
    <property type="entry name" value="ARABINOSE-BINDING PROTEIN-RELATED"/>
    <property type="match status" value="1"/>
</dbReference>
<name>A0A1H5CR23_9ACTN</name>
<gene>
    <name evidence="6" type="ORF">SAMN04488561_0269</name>
</gene>
<dbReference type="Gene3D" id="3.40.190.10">
    <property type="entry name" value="Periplasmic binding protein-like II"/>
    <property type="match status" value="2"/>
</dbReference>
<evidence type="ECO:0000313" key="7">
    <source>
        <dbReference type="Proteomes" id="UP000181980"/>
    </source>
</evidence>
<dbReference type="STRING" id="561176.SAMN04488561_0269"/>
<dbReference type="AlphaFoldDB" id="A0A1H5CR23"/>
<dbReference type="PANTHER" id="PTHR43649:SF31">
    <property type="entry name" value="SN-GLYCEROL-3-PHOSPHATE-BINDING PERIPLASMIC PROTEIN UGPB"/>
    <property type="match status" value="1"/>
</dbReference>
<dbReference type="CDD" id="cd14748">
    <property type="entry name" value="PBP2_UgpB"/>
    <property type="match status" value="1"/>
</dbReference>
<keyword evidence="7" id="KW-1185">Reference proteome</keyword>
<keyword evidence="3" id="KW-0813">Transport</keyword>
<evidence type="ECO:0000256" key="4">
    <source>
        <dbReference type="ARBA" id="ARBA00022729"/>
    </source>
</evidence>
<reference evidence="7" key="1">
    <citation type="submission" date="2016-10" db="EMBL/GenBank/DDBJ databases">
        <authorList>
            <person name="Varghese N."/>
            <person name="Submissions S."/>
        </authorList>
    </citation>
    <scope>NUCLEOTIDE SEQUENCE [LARGE SCALE GENOMIC DNA]</scope>
    <source>
        <strain evidence="7">DSM 45237</strain>
    </source>
</reference>
<organism evidence="6 7">
    <name type="scientific">Jiangella alba</name>
    <dbReference type="NCBI Taxonomy" id="561176"/>
    <lineage>
        <taxon>Bacteria</taxon>
        <taxon>Bacillati</taxon>
        <taxon>Actinomycetota</taxon>
        <taxon>Actinomycetes</taxon>
        <taxon>Jiangellales</taxon>
        <taxon>Jiangellaceae</taxon>
        <taxon>Jiangella</taxon>
    </lineage>
</organism>
<proteinExistence type="inferred from homology"/>
<accession>A0A1H5CR23</accession>
<evidence type="ECO:0000256" key="2">
    <source>
        <dbReference type="ARBA" id="ARBA00008520"/>
    </source>
</evidence>
<dbReference type="EMBL" id="FNUC01000001">
    <property type="protein sequence ID" value="SED68918.1"/>
    <property type="molecule type" value="Genomic_DNA"/>
</dbReference>
<feature type="chain" id="PRO_5039596775" evidence="5">
    <location>
        <begin position="25"/>
        <end position="454"/>
    </location>
</feature>
<comment type="similarity">
    <text evidence="2">Belongs to the bacterial solute-binding protein 1 family.</text>
</comment>
<dbReference type="GO" id="GO:0030313">
    <property type="term" value="C:cell envelope"/>
    <property type="evidence" value="ECO:0007669"/>
    <property type="project" value="UniProtKB-SubCell"/>
</dbReference>
<feature type="signal peptide" evidence="5">
    <location>
        <begin position="1"/>
        <end position="24"/>
    </location>
</feature>
<dbReference type="SUPFAM" id="SSF53850">
    <property type="entry name" value="Periplasmic binding protein-like II"/>
    <property type="match status" value="1"/>
</dbReference>
<protein>
    <submittedName>
        <fullName evidence="6">sn-glycerol 3-phosphate transport system substrate-binding protein</fullName>
    </submittedName>
</protein>
<dbReference type="Pfam" id="PF13416">
    <property type="entry name" value="SBP_bac_8"/>
    <property type="match status" value="1"/>
</dbReference>
<evidence type="ECO:0000256" key="5">
    <source>
        <dbReference type="SAM" id="SignalP"/>
    </source>
</evidence>
<dbReference type="RefSeq" id="WP_069111272.1">
    <property type="nucleotide sequence ID" value="NZ_FNUC01000001.1"/>
</dbReference>
<dbReference type="InterPro" id="IPR006059">
    <property type="entry name" value="SBP"/>
</dbReference>
<evidence type="ECO:0000256" key="3">
    <source>
        <dbReference type="ARBA" id="ARBA00022448"/>
    </source>
</evidence>
<keyword evidence="4 5" id="KW-0732">Signal</keyword>
<dbReference type="PROSITE" id="PS51257">
    <property type="entry name" value="PROKAR_LIPOPROTEIN"/>
    <property type="match status" value="1"/>
</dbReference>
<sequence>MQRRVFTAAGAVLTALALTTACSAGDDGGAAGGSGGGDGSGDFDGTITFWYAMAGRNGEAITELVDRYNDENDAGVTVEAIYQGNYNDTLTKLRASAQSGVLPSMVQVNELSTRFMYDSGLATPVQELADQAGYSFDDLNERVVGYYTVDGVVQSMPFNVSAPTLYYNKDAFAAAGLDPESPPRTLDDIRAAAEQLRGGSTEYGFVSSIDGYLVEQYLAVADAPYCDEGNGREGLATTVEWDSDVTESILTWWTGMVDDGLAINVGRDANNASAAFQAGNAAMMTFTSANLRDIVDGADFEVGVAPYPMPRAGDAGGPILGGGSLWALAGQPDAAKEAVFDFMAFMMSPESQAMWSTRTGYVPVNTKAVELPEYSEVLDQYPGLALAGEQLSATPDGLNTTGCLMGVMPQARDKMNDAIEASLLGVKEPRQALVDGAAGLASVIEQYNDSVGAN</sequence>
<dbReference type="Proteomes" id="UP000181980">
    <property type="component" value="Unassembled WGS sequence"/>
</dbReference>
<comment type="subcellular location">
    <subcellularLocation>
        <location evidence="1">Cell envelope</location>
    </subcellularLocation>
</comment>